<dbReference type="Pfam" id="PF03446">
    <property type="entry name" value="NAD_binding_2"/>
    <property type="match status" value="1"/>
</dbReference>
<dbReference type="SUPFAM" id="SSF51735">
    <property type="entry name" value="NAD(P)-binding Rossmann-fold domains"/>
    <property type="match status" value="1"/>
</dbReference>
<dbReference type="OrthoDB" id="3185659at2"/>
<evidence type="ECO:0000259" key="1">
    <source>
        <dbReference type="Pfam" id="PF03446"/>
    </source>
</evidence>
<dbReference type="EMBL" id="RPFW01000002">
    <property type="protein sequence ID" value="TVZ05018.1"/>
    <property type="molecule type" value="Genomic_DNA"/>
</dbReference>
<sequence length="42" mass="4568">MAEGARVRTLTTMAGGDRKAYEKREPVFATFSRTVAYMGPSG</sequence>
<reference evidence="2 3" key="1">
    <citation type="submission" date="2018-11" db="EMBL/GenBank/DDBJ databases">
        <title>Trebonia kvetii gen.nov., sp.nov., a novel acidophilic actinobacterium, and proposal of the new actinobacterial family Treboniaceae fam. nov.</title>
        <authorList>
            <person name="Rapoport D."/>
            <person name="Sagova-Mareckova M."/>
            <person name="Sedlacek I."/>
            <person name="Provaznik J."/>
            <person name="Kralova S."/>
            <person name="Pavlinic D."/>
            <person name="Benes V."/>
            <person name="Kopecky J."/>
        </authorList>
    </citation>
    <scope>NUCLEOTIDE SEQUENCE [LARGE SCALE GENOMIC DNA]</scope>
    <source>
        <strain evidence="2 3">15Tr583</strain>
    </source>
</reference>
<keyword evidence="3" id="KW-1185">Reference proteome</keyword>
<gene>
    <name evidence="2" type="ORF">EAS64_10370</name>
</gene>
<name>A0A6P2C1E2_9ACTN</name>
<dbReference type="RefSeq" id="WP_145852725.1">
    <property type="nucleotide sequence ID" value="NZ_RPFW01000002.1"/>
</dbReference>
<dbReference type="GO" id="GO:0050661">
    <property type="term" value="F:NADP binding"/>
    <property type="evidence" value="ECO:0007669"/>
    <property type="project" value="InterPro"/>
</dbReference>
<dbReference type="Proteomes" id="UP000460272">
    <property type="component" value="Unassembled WGS sequence"/>
</dbReference>
<feature type="domain" description="6-phosphogluconate dehydrogenase NADP-binding" evidence="1">
    <location>
        <begin position="3"/>
        <end position="39"/>
    </location>
</feature>
<dbReference type="Gene3D" id="3.40.50.720">
    <property type="entry name" value="NAD(P)-binding Rossmann-like Domain"/>
    <property type="match status" value="1"/>
</dbReference>
<dbReference type="InterPro" id="IPR036291">
    <property type="entry name" value="NAD(P)-bd_dom_sf"/>
</dbReference>
<proteinExistence type="predicted"/>
<evidence type="ECO:0000313" key="2">
    <source>
        <dbReference type="EMBL" id="TVZ05018.1"/>
    </source>
</evidence>
<evidence type="ECO:0000313" key="3">
    <source>
        <dbReference type="Proteomes" id="UP000460272"/>
    </source>
</evidence>
<organism evidence="2 3">
    <name type="scientific">Trebonia kvetii</name>
    <dbReference type="NCBI Taxonomy" id="2480626"/>
    <lineage>
        <taxon>Bacteria</taxon>
        <taxon>Bacillati</taxon>
        <taxon>Actinomycetota</taxon>
        <taxon>Actinomycetes</taxon>
        <taxon>Streptosporangiales</taxon>
        <taxon>Treboniaceae</taxon>
        <taxon>Trebonia</taxon>
    </lineage>
</organism>
<comment type="caution">
    <text evidence="2">The sequence shown here is derived from an EMBL/GenBank/DDBJ whole genome shotgun (WGS) entry which is preliminary data.</text>
</comment>
<dbReference type="InterPro" id="IPR006115">
    <property type="entry name" value="6PGDH_NADP-bd"/>
</dbReference>
<dbReference type="AlphaFoldDB" id="A0A6P2C1E2"/>
<accession>A0A6P2C1E2</accession>
<protein>
    <recommendedName>
        <fullName evidence="1">6-phosphogluconate dehydrogenase NADP-binding domain-containing protein</fullName>
    </recommendedName>
</protein>